<organism evidence="1 2">
    <name type="scientific">Photorhabdus khanii subsp. guanajuatensis</name>
    <dbReference type="NCBI Taxonomy" id="2100166"/>
    <lineage>
        <taxon>Bacteria</taxon>
        <taxon>Pseudomonadati</taxon>
        <taxon>Pseudomonadota</taxon>
        <taxon>Gammaproteobacteria</taxon>
        <taxon>Enterobacterales</taxon>
        <taxon>Morganellaceae</taxon>
        <taxon>Photorhabdus</taxon>
    </lineage>
</organism>
<proteinExistence type="predicted"/>
<gene>
    <name evidence="1" type="ORF">C5467_23830</name>
</gene>
<evidence type="ECO:0000313" key="1">
    <source>
        <dbReference type="EMBL" id="TDB42590.1"/>
    </source>
</evidence>
<name>A0A4R4IPN7_9GAMM</name>
<dbReference type="Proteomes" id="UP000295598">
    <property type="component" value="Unassembled WGS sequence"/>
</dbReference>
<comment type="caution">
    <text evidence="1">The sequence shown here is derived from an EMBL/GenBank/DDBJ whole genome shotgun (WGS) entry which is preliminary data.</text>
</comment>
<protein>
    <submittedName>
        <fullName evidence="1">Uncharacterized protein</fullName>
    </submittedName>
</protein>
<dbReference type="InterPro" id="IPR038625">
    <property type="entry name" value="R_equi_Vir_sf"/>
</dbReference>
<reference evidence="1 2" key="1">
    <citation type="journal article" date="2019" name="Int. J. Syst. Evol. Microbiol.">
        <title>Photorhabdus khanii subsp. guanajuatensis subsp. nov., isolated from Heterorhabditis atacamensis, and Photorhabdus luminescens subsp. mexicana subsp. nov., isolated from Heterorhabditis mexicana entomopathogenic nematodes.</title>
        <authorList>
            <person name="Machado R.A.R."/>
            <person name="Bruno P."/>
            <person name="Arce C.C.M."/>
            <person name="Liechti N."/>
            <person name="Kohler A."/>
            <person name="Bernal J."/>
            <person name="Bruggmann R."/>
            <person name="Turlings T.C.J."/>
        </authorList>
    </citation>
    <scope>NUCLEOTIDE SEQUENCE [LARGE SCALE GENOMIC DNA]</scope>
    <source>
        <strain evidence="1 2">MEX20-17</strain>
    </source>
</reference>
<sequence length="175" mass="18555">MFNLEYKMTDQKISQQSSNVFAPPSAEESSAHQIIARRALENIAALAGQAQYSTFRAASANALSETVSTSQFSLASAVIHTWVYSNPTINYSSGKKVKFKGEAWGLAIGAGVIWLSGWMAPPDQVIGDVDFTLITSPTTTEIWLRKNGDTIGVLIGGGINVQAGTVNGSGKIESA</sequence>
<evidence type="ECO:0000313" key="2">
    <source>
        <dbReference type="Proteomes" id="UP000295598"/>
    </source>
</evidence>
<dbReference type="Gene3D" id="2.40.128.480">
    <property type="entry name" value="Rhodococcus equi virulence-associated protein"/>
    <property type="match status" value="1"/>
</dbReference>
<accession>A0A4R4IPN7</accession>
<dbReference type="AlphaFoldDB" id="A0A4R4IPN7"/>
<dbReference type="EMBL" id="PUJY01000104">
    <property type="protein sequence ID" value="TDB42590.1"/>
    <property type="molecule type" value="Genomic_DNA"/>
</dbReference>